<dbReference type="Pfam" id="PF13602">
    <property type="entry name" value="ADH_zinc_N_2"/>
    <property type="match status" value="1"/>
</dbReference>
<dbReference type="EMBL" id="SPLM01000111">
    <property type="protein sequence ID" value="TMW58444.1"/>
    <property type="molecule type" value="Genomic_DNA"/>
</dbReference>
<dbReference type="Gene3D" id="3.40.50.720">
    <property type="entry name" value="NAD(P)-binding Rossmann-like Domain"/>
    <property type="match status" value="1"/>
</dbReference>
<dbReference type="AlphaFoldDB" id="A0A8K1C8J6"/>
<evidence type="ECO:0000313" key="3">
    <source>
        <dbReference type="Proteomes" id="UP000794436"/>
    </source>
</evidence>
<dbReference type="InterPro" id="IPR036291">
    <property type="entry name" value="NAD(P)-bd_dom_sf"/>
</dbReference>
<dbReference type="InterPro" id="IPR011032">
    <property type="entry name" value="GroES-like_sf"/>
</dbReference>
<dbReference type="CDD" id="cd08267">
    <property type="entry name" value="MDR1"/>
    <property type="match status" value="1"/>
</dbReference>
<dbReference type="Pfam" id="PF08240">
    <property type="entry name" value="ADH_N"/>
    <property type="match status" value="1"/>
</dbReference>
<evidence type="ECO:0000313" key="2">
    <source>
        <dbReference type="EMBL" id="TMW58444.1"/>
    </source>
</evidence>
<reference evidence="2" key="1">
    <citation type="submission" date="2019-03" db="EMBL/GenBank/DDBJ databases">
        <title>Long read genome sequence of the mycoparasitic Pythium oligandrum ATCC 38472 isolated from sugarbeet rhizosphere.</title>
        <authorList>
            <person name="Gaulin E."/>
        </authorList>
    </citation>
    <scope>NUCLEOTIDE SEQUENCE</scope>
    <source>
        <strain evidence="2">ATCC 38472_TT</strain>
    </source>
</reference>
<dbReference type="InterPro" id="IPR013154">
    <property type="entry name" value="ADH-like_N"/>
</dbReference>
<protein>
    <recommendedName>
        <fullName evidence="1">Enoyl reductase (ER) domain-containing protein</fullName>
    </recommendedName>
</protein>
<evidence type="ECO:0000259" key="1">
    <source>
        <dbReference type="SMART" id="SM00829"/>
    </source>
</evidence>
<comment type="caution">
    <text evidence="2">The sequence shown here is derived from an EMBL/GenBank/DDBJ whole genome shotgun (WGS) entry which is preliminary data.</text>
</comment>
<dbReference type="Proteomes" id="UP000794436">
    <property type="component" value="Unassembled WGS sequence"/>
</dbReference>
<proteinExistence type="predicted"/>
<feature type="domain" description="Enoyl reductase (ER)" evidence="1">
    <location>
        <begin position="21"/>
        <end position="326"/>
    </location>
</feature>
<keyword evidence="3" id="KW-1185">Reference proteome</keyword>
<dbReference type="Gene3D" id="3.90.180.10">
    <property type="entry name" value="Medium-chain alcohol dehydrogenases, catalytic domain"/>
    <property type="match status" value="1"/>
</dbReference>
<dbReference type="SUPFAM" id="SSF50129">
    <property type="entry name" value="GroES-like"/>
    <property type="match status" value="1"/>
</dbReference>
<dbReference type="OrthoDB" id="201656at2759"/>
<dbReference type="PANTHER" id="PTHR11695">
    <property type="entry name" value="ALCOHOL DEHYDROGENASE RELATED"/>
    <property type="match status" value="1"/>
</dbReference>
<dbReference type="SMART" id="SM00829">
    <property type="entry name" value="PKS_ER"/>
    <property type="match status" value="1"/>
</dbReference>
<name>A0A8K1C8J6_PYTOL</name>
<dbReference type="InterPro" id="IPR020843">
    <property type="entry name" value="ER"/>
</dbReference>
<dbReference type="GO" id="GO:0016491">
    <property type="term" value="F:oxidoreductase activity"/>
    <property type="evidence" value="ECO:0007669"/>
    <property type="project" value="InterPro"/>
</dbReference>
<dbReference type="SUPFAM" id="SSF51735">
    <property type="entry name" value="NAD(P)-binding Rossmann-fold domains"/>
    <property type="match status" value="1"/>
</dbReference>
<gene>
    <name evidence="2" type="ORF">Poli38472_010003</name>
</gene>
<dbReference type="InterPro" id="IPR050700">
    <property type="entry name" value="YIM1/Zinc_Alcohol_DH_Fams"/>
</dbReference>
<organism evidence="2 3">
    <name type="scientific">Pythium oligandrum</name>
    <name type="common">Mycoparasitic fungus</name>
    <dbReference type="NCBI Taxonomy" id="41045"/>
    <lineage>
        <taxon>Eukaryota</taxon>
        <taxon>Sar</taxon>
        <taxon>Stramenopiles</taxon>
        <taxon>Oomycota</taxon>
        <taxon>Peronosporomycetes</taxon>
        <taxon>Pythiales</taxon>
        <taxon>Pythiaceae</taxon>
        <taxon>Pythium</taxon>
    </lineage>
</organism>
<dbReference type="PANTHER" id="PTHR11695:SF294">
    <property type="entry name" value="RETICULON-4-INTERACTING PROTEIN 1, MITOCHONDRIAL"/>
    <property type="match status" value="1"/>
</dbReference>
<sequence>MASTFSLPPTYRAYVYEAFGDALDVIKLRSDVPFTPLASTQVRIKVHSASVNPVDYKIIEFGGKYLPSSPSAENPFRVGFDAAGTVVEVGSDVTHVKAGDAVFAKTTFGLAGSFAEYFDLDAKYVALKPKNMSFLEAASVPGAGQTTYQSLVNYGKIKPGDRVLILGGSSGTGIFGIQIARALGASFIAATTSTRNVELVKSLGVDQVIDYTREKWSEVLEPHSIDLLYDCGVEPLAWNDAAQIVLKPDTGIFVTINPQVPLNKLDVKTECHQVKVQSNTADLETLSRFIEEGKMVTVIDTVYTFDNLLEAIRHIKTGRARGKIVIDIIPDKS</sequence>
<accession>A0A8K1C8J6</accession>